<dbReference type="InterPro" id="IPR011990">
    <property type="entry name" value="TPR-like_helical_dom_sf"/>
</dbReference>
<evidence type="ECO:0000256" key="1">
    <source>
        <dbReference type="ARBA" id="ARBA00022737"/>
    </source>
</evidence>
<keyword evidence="1" id="KW-0677">Repeat</keyword>
<dbReference type="SMART" id="SM00028">
    <property type="entry name" value="TPR"/>
    <property type="match status" value="3"/>
</dbReference>
<dbReference type="InterPro" id="IPR050498">
    <property type="entry name" value="Ycf3"/>
</dbReference>
<sequence>MFWPMRRTVSGNSSMKYIFTLIISMAFLSSFAQQMSYDDWKKEASTEINLQPEYGNVKKTKEQLEDDRTFIETVLKQDTTRRKGSEHLVSLGFNYLARGDMETAMKRFNQAWLLDPRNENAYWGFGAIYGTFNDYDMAINEYDKGLAINPESTVILTDKATLYFMQFQHDQNTAKLNIAIELLKESYGIDSKSVNTTYKLSICYFLSKDCADAWKYYNECKRLGGQQIAENYTNALKSMCAN</sequence>
<protein>
    <submittedName>
        <fullName evidence="3">Uncharacterized protein</fullName>
    </submittedName>
</protein>
<comment type="caution">
    <text evidence="3">The sequence shown here is derived from an EMBL/GenBank/DDBJ whole genome shotgun (WGS) entry which is preliminary data.</text>
</comment>
<dbReference type="EMBL" id="MLJW01004909">
    <property type="protein sequence ID" value="OIQ69118.1"/>
    <property type="molecule type" value="Genomic_DNA"/>
</dbReference>
<organism evidence="3">
    <name type="scientific">mine drainage metagenome</name>
    <dbReference type="NCBI Taxonomy" id="410659"/>
    <lineage>
        <taxon>unclassified sequences</taxon>
        <taxon>metagenomes</taxon>
        <taxon>ecological metagenomes</taxon>
    </lineage>
</organism>
<proteinExistence type="predicted"/>
<dbReference type="PANTHER" id="PTHR44858">
    <property type="entry name" value="TETRATRICOPEPTIDE REPEAT PROTEIN 6"/>
    <property type="match status" value="1"/>
</dbReference>
<dbReference type="PANTHER" id="PTHR44858:SF1">
    <property type="entry name" value="UDP-N-ACETYLGLUCOSAMINE--PEPTIDE N-ACETYLGLUCOSAMINYLTRANSFERASE SPINDLY-RELATED"/>
    <property type="match status" value="1"/>
</dbReference>
<accession>A0A1J5PCQ7</accession>
<dbReference type="PROSITE" id="PS50005">
    <property type="entry name" value="TPR"/>
    <property type="match status" value="2"/>
</dbReference>
<reference evidence="3" key="1">
    <citation type="submission" date="2016-10" db="EMBL/GenBank/DDBJ databases">
        <title>Sequence of Gallionella enrichment culture.</title>
        <authorList>
            <person name="Poehlein A."/>
            <person name="Muehling M."/>
            <person name="Daniel R."/>
        </authorList>
    </citation>
    <scope>NUCLEOTIDE SEQUENCE</scope>
</reference>
<gene>
    <name evidence="3" type="ORF">GALL_492840</name>
</gene>
<keyword evidence="2" id="KW-0802">TPR repeat</keyword>
<evidence type="ECO:0000313" key="3">
    <source>
        <dbReference type="EMBL" id="OIQ69118.1"/>
    </source>
</evidence>
<dbReference type="Gene3D" id="1.25.40.10">
    <property type="entry name" value="Tetratricopeptide repeat domain"/>
    <property type="match status" value="1"/>
</dbReference>
<dbReference type="InterPro" id="IPR019734">
    <property type="entry name" value="TPR_rpt"/>
</dbReference>
<evidence type="ECO:0000256" key="2">
    <source>
        <dbReference type="ARBA" id="ARBA00022803"/>
    </source>
</evidence>
<dbReference type="AlphaFoldDB" id="A0A1J5PCQ7"/>
<dbReference type="SUPFAM" id="SSF48452">
    <property type="entry name" value="TPR-like"/>
    <property type="match status" value="1"/>
</dbReference>
<name>A0A1J5PCQ7_9ZZZZ</name>